<evidence type="ECO:0000256" key="1">
    <source>
        <dbReference type="SAM" id="Phobius"/>
    </source>
</evidence>
<dbReference type="EMBL" id="JAQQXR010000002">
    <property type="protein sequence ID" value="MDC8757193.1"/>
    <property type="molecule type" value="Genomic_DNA"/>
</dbReference>
<keyword evidence="1" id="KW-0812">Transmembrane</keyword>
<name>A0ABT5JWT0_9BURK</name>
<keyword evidence="1" id="KW-0472">Membrane</keyword>
<comment type="caution">
    <text evidence="2">The sequence shown here is derived from an EMBL/GenBank/DDBJ whole genome shotgun (WGS) entry which is preliminary data.</text>
</comment>
<feature type="transmembrane region" description="Helical" evidence="1">
    <location>
        <begin position="12"/>
        <end position="36"/>
    </location>
</feature>
<protein>
    <submittedName>
        <fullName evidence="2">Uncharacterized protein</fullName>
    </submittedName>
</protein>
<organism evidence="2 3">
    <name type="scientific">Janthinobacterium fluminis</name>
    <dbReference type="NCBI Taxonomy" id="2987524"/>
    <lineage>
        <taxon>Bacteria</taxon>
        <taxon>Pseudomonadati</taxon>
        <taxon>Pseudomonadota</taxon>
        <taxon>Betaproteobacteria</taxon>
        <taxon>Burkholderiales</taxon>
        <taxon>Oxalobacteraceae</taxon>
        <taxon>Janthinobacterium</taxon>
    </lineage>
</organism>
<evidence type="ECO:0000313" key="3">
    <source>
        <dbReference type="Proteomes" id="UP001221208"/>
    </source>
</evidence>
<sequence length="65" mass="7294">MTATSRRQRGRFSTFCLFMQCFNVAAIVALGVWHGYLFYARAGAPLPLVEIVELRAPQACCIQQN</sequence>
<gene>
    <name evidence="2" type="ORF">OIK44_06270</name>
</gene>
<dbReference type="Proteomes" id="UP001221208">
    <property type="component" value="Unassembled WGS sequence"/>
</dbReference>
<dbReference type="RefSeq" id="WP_273669879.1">
    <property type="nucleotide sequence ID" value="NZ_JAQQXR010000002.1"/>
</dbReference>
<evidence type="ECO:0000313" key="2">
    <source>
        <dbReference type="EMBL" id="MDC8757193.1"/>
    </source>
</evidence>
<keyword evidence="3" id="KW-1185">Reference proteome</keyword>
<reference evidence="2 3" key="1">
    <citation type="submission" date="2022-10" db="EMBL/GenBank/DDBJ databases">
        <title>Janthinobacterium sp. hw3 Genome sequencing.</title>
        <authorList>
            <person name="Park S."/>
        </authorList>
    </citation>
    <scope>NUCLEOTIDE SEQUENCE [LARGE SCALE GENOMIC DNA]</scope>
    <source>
        <strain evidence="3">hw3</strain>
    </source>
</reference>
<proteinExistence type="predicted"/>
<accession>A0ABT5JWT0</accession>
<keyword evidence="1" id="KW-1133">Transmembrane helix</keyword>